<dbReference type="Proteomes" id="UP000886595">
    <property type="component" value="Unassembled WGS sequence"/>
</dbReference>
<protein>
    <submittedName>
        <fullName evidence="1">Uncharacterized protein</fullName>
    </submittedName>
</protein>
<keyword evidence="2" id="KW-1185">Reference proteome</keyword>
<accession>A0A8X7WCU5</accession>
<dbReference type="EMBL" id="JAAMPC010000002">
    <property type="protein sequence ID" value="KAG2328349.1"/>
    <property type="molecule type" value="Genomic_DNA"/>
</dbReference>
<evidence type="ECO:0000313" key="2">
    <source>
        <dbReference type="Proteomes" id="UP000886595"/>
    </source>
</evidence>
<gene>
    <name evidence="1" type="ORF">Bca52824_011077</name>
</gene>
<dbReference type="AlphaFoldDB" id="A0A8X7WCU5"/>
<proteinExistence type="predicted"/>
<evidence type="ECO:0000313" key="1">
    <source>
        <dbReference type="EMBL" id="KAG2328349.1"/>
    </source>
</evidence>
<reference evidence="1 2" key="1">
    <citation type="submission" date="2020-02" db="EMBL/GenBank/DDBJ databases">
        <authorList>
            <person name="Ma Q."/>
            <person name="Huang Y."/>
            <person name="Song X."/>
            <person name="Pei D."/>
        </authorList>
    </citation>
    <scope>NUCLEOTIDE SEQUENCE [LARGE SCALE GENOMIC DNA]</scope>
    <source>
        <strain evidence="1">Sxm20200214</strain>
        <tissue evidence="1">Leaf</tissue>
    </source>
</reference>
<comment type="caution">
    <text evidence="1">The sequence shown here is derived from an EMBL/GenBank/DDBJ whole genome shotgun (WGS) entry which is preliminary data.</text>
</comment>
<name>A0A8X7WCU5_BRACI</name>
<sequence length="64" mass="7090">MPAKCVALFDKFCKYMADPDASQQKLLLLSQTSSMEKCLEKLIVKGLEIPKEVNGSTDLGRSQI</sequence>
<organism evidence="1 2">
    <name type="scientific">Brassica carinata</name>
    <name type="common">Ethiopian mustard</name>
    <name type="synonym">Abyssinian cabbage</name>
    <dbReference type="NCBI Taxonomy" id="52824"/>
    <lineage>
        <taxon>Eukaryota</taxon>
        <taxon>Viridiplantae</taxon>
        <taxon>Streptophyta</taxon>
        <taxon>Embryophyta</taxon>
        <taxon>Tracheophyta</taxon>
        <taxon>Spermatophyta</taxon>
        <taxon>Magnoliopsida</taxon>
        <taxon>eudicotyledons</taxon>
        <taxon>Gunneridae</taxon>
        <taxon>Pentapetalae</taxon>
        <taxon>rosids</taxon>
        <taxon>malvids</taxon>
        <taxon>Brassicales</taxon>
        <taxon>Brassicaceae</taxon>
        <taxon>Brassiceae</taxon>
        <taxon>Brassica</taxon>
    </lineage>
</organism>